<accession>A0A2A2KQZ5</accession>
<dbReference type="InterPro" id="IPR002159">
    <property type="entry name" value="CD36_fam"/>
</dbReference>
<evidence type="ECO:0000256" key="8">
    <source>
        <dbReference type="SAM" id="Phobius"/>
    </source>
</evidence>
<dbReference type="AlphaFoldDB" id="A0A2A2KQZ5"/>
<evidence type="ECO:0000313" key="10">
    <source>
        <dbReference type="Proteomes" id="UP000218231"/>
    </source>
</evidence>
<dbReference type="STRING" id="2018661.A0A2A2KQZ5"/>
<keyword evidence="10" id="KW-1185">Reference proteome</keyword>
<reference evidence="9 10" key="1">
    <citation type="journal article" date="2017" name="Curr. Biol.">
        <title>Genome architecture and evolution of a unichromosomal asexual nematode.</title>
        <authorList>
            <person name="Fradin H."/>
            <person name="Zegar C."/>
            <person name="Gutwein M."/>
            <person name="Lucas J."/>
            <person name="Kovtun M."/>
            <person name="Corcoran D."/>
            <person name="Baugh L.R."/>
            <person name="Kiontke K."/>
            <person name="Gunsalus K."/>
            <person name="Fitch D.H."/>
            <person name="Piano F."/>
        </authorList>
    </citation>
    <scope>NUCLEOTIDE SEQUENCE [LARGE SCALE GENOMIC DNA]</scope>
    <source>
        <strain evidence="9">PF1309</strain>
    </source>
</reference>
<dbReference type="GO" id="GO:0005737">
    <property type="term" value="C:cytoplasm"/>
    <property type="evidence" value="ECO:0007669"/>
    <property type="project" value="TreeGrafter"/>
</dbReference>
<feature type="transmembrane region" description="Helical" evidence="8">
    <location>
        <begin position="29"/>
        <end position="50"/>
    </location>
</feature>
<evidence type="ECO:0000256" key="2">
    <source>
        <dbReference type="ARBA" id="ARBA00010532"/>
    </source>
</evidence>
<evidence type="ECO:0000256" key="1">
    <source>
        <dbReference type="ARBA" id="ARBA00004370"/>
    </source>
</evidence>
<proteinExistence type="inferred from homology"/>
<evidence type="ECO:0008006" key="11">
    <source>
        <dbReference type="Google" id="ProtNLM"/>
    </source>
</evidence>
<feature type="compositionally biased region" description="Basic and acidic residues" evidence="7">
    <location>
        <begin position="1"/>
        <end position="10"/>
    </location>
</feature>
<evidence type="ECO:0000256" key="5">
    <source>
        <dbReference type="ARBA" id="ARBA00023136"/>
    </source>
</evidence>
<feature type="region of interest" description="Disordered" evidence="7">
    <location>
        <begin position="1"/>
        <end position="22"/>
    </location>
</feature>
<feature type="transmembrane region" description="Helical" evidence="8">
    <location>
        <begin position="454"/>
        <end position="481"/>
    </location>
</feature>
<evidence type="ECO:0000256" key="7">
    <source>
        <dbReference type="SAM" id="MobiDB-lite"/>
    </source>
</evidence>
<dbReference type="PANTHER" id="PTHR11923">
    <property type="entry name" value="SCAVENGER RECEPTOR CLASS B TYPE-1 SR-B1"/>
    <property type="match status" value="1"/>
</dbReference>
<dbReference type="GO" id="GO:0005044">
    <property type="term" value="F:scavenger receptor activity"/>
    <property type="evidence" value="ECO:0007669"/>
    <property type="project" value="TreeGrafter"/>
</dbReference>
<gene>
    <name evidence="9" type="ORF">WR25_17576</name>
</gene>
<evidence type="ECO:0000256" key="6">
    <source>
        <dbReference type="ARBA" id="ARBA00023180"/>
    </source>
</evidence>
<comment type="subcellular location">
    <subcellularLocation>
        <location evidence="1">Membrane</location>
    </subcellularLocation>
</comment>
<dbReference type="OrthoDB" id="18585at2759"/>
<dbReference type="Pfam" id="PF01130">
    <property type="entry name" value="CD36"/>
    <property type="match status" value="2"/>
</dbReference>
<sequence length="521" mass="58631">MSSVSSKKDSAGGTIASGTSSKGTTKWKILSGALILAALLFFVFGLLLWFKLIPDTIESSIRQNAQLLPDTRMWKKWANPPYIFKFRVWVYSVKNPDQIMAGAKPELSQMGPYTFDKKMENRVVTSGNGTVTFKRIAVYTFNESDSCQTCILGNRVWIPNMVYQKFVEAASTNDLKMAASTLISQTAFLAVEVGELLFEGYKDPFLDKICEIFLMNFVCESILDLPDRIGLFFEANNTGRGTYEVKDGTSRAEDLGKLVSYDGRNMTEAGWWSDENARILRGTEGSLFPPFIQKTDRIYVFVIELCRREENKGFCNPTEKILFPSQNETEEHCLPKGLLEVSKCQRSNPPIVISMPNFLYADDEVKNSIIGLNKSDPIADSIYVDIEPRTGVVLYAQRRSQVNVELWSGVNLTFPVNLSKMRSALVPIISVHDDAFIDDESLYELKSELFDAEWWAYTMAKLLLALSFIALVLAALVALYWSGVLKDLCRMRKKSKIVATKNGLPPYRPNTRSQSIAYGMP</sequence>
<dbReference type="GO" id="GO:0016020">
    <property type="term" value="C:membrane"/>
    <property type="evidence" value="ECO:0007669"/>
    <property type="project" value="UniProtKB-SubCell"/>
</dbReference>
<dbReference type="PANTHER" id="PTHR11923:SF103">
    <property type="entry name" value="SCAVENGER RECEPTOR (CD36 FAMILY) RELATED"/>
    <property type="match status" value="1"/>
</dbReference>
<comment type="similarity">
    <text evidence="2">Belongs to the CD36 family.</text>
</comment>
<keyword evidence="6" id="KW-0325">Glycoprotein</keyword>
<feature type="compositionally biased region" description="Low complexity" evidence="7">
    <location>
        <begin position="11"/>
        <end position="22"/>
    </location>
</feature>
<dbReference type="EMBL" id="LIAE01007927">
    <property type="protein sequence ID" value="PAV76237.1"/>
    <property type="molecule type" value="Genomic_DNA"/>
</dbReference>
<evidence type="ECO:0000256" key="4">
    <source>
        <dbReference type="ARBA" id="ARBA00022989"/>
    </source>
</evidence>
<keyword evidence="3 8" id="KW-0812">Transmembrane</keyword>
<evidence type="ECO:0000256" key="3">
    <source>
        <dbReference type="ARBA" id="ARBA00022692"/>
    </source>
</evidence>
<name>A0A2A2KQZ5_9BILA</name>
<protein>
    <recommendedName>
        <fullName evidence="11">CD36 family protein</fullName>
    </recommendedName>
</protein>
<dbReference type="Proteomes" id="UP000218231">
    <property type="component" value="Unassembled WGS sequence"/>
</dbReference>
<comment type="caution">
    <text evidence="9">The sequence shown here is derived from an EMBL/GenBank/DDBJ whole genome shotgun (WGS) entry which is preliminary data.</text>
</comment>
<keyword evidence="4 8" id="KW-1133">Transmembrane helix</keyword>
<evidence type="ECO:0000313" key="9">
    <source>
        <dbReference type="EMBL" id="PAV76237.1"/>
    </source>
</evidence>
<organism evidence="9 10">
    <name type="scientific">Diploscapter pachys</name>
    <dbReference type="NCBI Taxonomy" id="2018661"/>
    <lineage>
        <taxon>Eukaryota</taxon>
        <taxon>Metazoa</taxon>
        <taxon>Ecdysozoa</taxon>
        <taxon>Nematoda</taxon>
        <taxon>Chromadorea</taxon>
        <taxon>Rhabditida</taxon>
        <taxon>Rhabditina</taxon>
        <taxon>Rhabditomorpha</taxon>
        <taxon>Rhabditoidea</taxon>
        <taxon>Rhabditidae</taxon>
        <taxon>Diploscapter</taxon>
    </lineage>
</organism>
<keyword evidence="5 8" id="KW-0472">Membrane</keyword>
<dbReference type="PRINTS" id="PR01609">
    <property type="entry name" value="CD36FAMILY"/>
</dbReference>